<sequence>FVADPRIPLILRRSFLKTGRALIDVFEGKLTHHVGKEAITFNLDQTSRYSANYNDMTAKPIDVIDMACEEYLQEVLGFSDIIASVNPTPNYDMIVSITSTTLTPFGNSDFLLKEVDAFLAIEDDPTSPEVNQSYLDFEGDILLLESFLNDDPSLPPPNQGNYLPEVRKELKIY</sequence>
<keyword evidence="1" id="KW-0548">Nucleotidyltransferase</keyword>
<name>A0A699KLN8_TANCI</name>
<organism evidence="1">
    <name type="scientific">Tanacetum cinerariifolium</name>
    <name type="common">Dalmatian daisy</name>
    <name type="synonym">Chrysanthemum cinerariifolium</name>
    <dbReference type="NCBI Taxonomy" id="118510"/>
    <lineage>
        <taxon>Eukaryota</taxon>
        <taxon>Viridiplantae</taxon>
        <taxon>Streptophyta</taxon>
        <taxon>Embryophyta</taxon>
        <taxon>Tracheophyta</taxon>
        <taxon>Spermatophyta</taxon>
        <taxon>Magnoliopsida</taxon>
        <taxon>eudicotyledons</taxon>
        <taxon>Gunneridae</taxon>
        <taxon>Pentapetalae</taxon>
        <taxon>asterids</taxon>
        <taxon>campanulids</taxon>
        <taxon>Asterales</taxon>
        <taxon>Asteraceae</taxon>
        <taxon>Asteroideae</taxon>
        <taxon>Anthemideae</taxon>
        <taxon>Anthemidinae</taxon>
        <taxon>Tanacetum</taxon>
    </lineage>
</organism>
<dbReference type="EMBL" id="BKCJ010533611">
    <property type="protein sequence ID" value="GFB01375.1"/>
    <property type="molecule type" value="Genomic_DNA"/>
</dbReference>
<dbReference type="GO" id="GO:0003964">
    <property type="term" value="F:RNA-directed DNA polymerase activity"/>
    <property type="evidence" value="ECO:0007669"/>
    <property type="project" value="UniProtKB-KW"/>
</dbReference>
<proteinExistence type="predicted"/>
<protein>
    <submittedName>
        <fullName evidence="1">Reverse transcriptase domain-containing protein</fullName>
    </submittedName>
</protein>
<gene>
    <name evidence="1" type="ORF">Tci_673346</name>
</gene>
<accession>A0A699KLN8</accession>
<keyword evidence="1" id="KW-0695">RNA-directed DNA polymerase</keyword>
<reference evidence="1" key="1">
    <citation type="journal article" date="2019" name="Sci. Rep.">
        <title>Draft genome of Tanacetum cinerariifolium, the natural source of mosquito coil.</title>
        <authorList>
            <person name="Yamashiro T."/>
            <person name="Shiraishi A."/>
            <person name="Satake H."/>
            <person name="Nakayama K."/>
        </authorList>
    </citation>
    <scope>NUCLEOTIDE SEQUENCE</scope>
</reference>
<keyword evidence="1" id="KW-0808">Transferase</keyword>
<dbReference type="AlphaFoldDB" id="A0A699KLN8"/>
<feature type="non-terminal residue" evidence="1">
    <location>
        <position position="1"/>
    </location>
</feature>
<evidence type="ECO:0000313" key="1">
    <source>
        <dbReference type="EMBL" id="GFB01375.1"/>
    </source>
</evidence>
<comment type="caution">
    <text evidence="1">The sequence shown here is derived from an EMBL/GenBank/DDBJ whole genome shotgun (WGS) entry which is preliminary data.</text>
</comment>